<reference evidence="2 3" key="1">
    <citation type="submission" date="2020-02" db="EMBL/GenBank/DDBJ databases">
        <title>Whole genome shotgun sequence of Streptomyces diastaticus subsp. diastaticus NBRC 13412.</title>
        <authorList>
            <person name="Ichikawa N."/>
            <person name="Komaki H."/>
            <person name="Tamura T."/>
        </authorList>
    </citation>
    <scope>NUCLEOTIDE SEQUENCE [LARGE SCALE GENOMIC DNA]</scope>
    <source>
        <strain evidence="2 3">NBRC 13412</strain>
    </source>
</reference>
<dbReference type="Pfam" id="PF06527">
    <property type="entry name" value="TniQ"/>
    <property type="match status" value="1"/>
</dbReference>
<keyword evidence="3" id="KW-1185">Reference proteome</keyword>
<organism evidence="2 3">
    <name type="scientific">Streptomyces diastaticus subsp. diastaticus</name>
    <dbReference type="NCBI Taxonomy" id="68040"/>
    <lineage>
        <taxon>Bacteria</taxon>
        <taxon>Bacillati</taxon>
        <taxon>Actinomycetota</taxon>
        <taxon>Actinomycetes</taxon>
        <taxon>Kitasatosporales</taxon>
        <taxon>Streptomycetaceae</taxon>
        <taxon>Streptomyces</taxon>
        <taxon>Streptomyces diastaticus group</taxon>
    </lineage>
</organism>
<feature type="domain" description="TniQ" evidence="1">
    <location>
        <begin position="14"/>
        <end position="156"/>
    </location>
</feature>
<comment type="caution">
    <text evidence="2">The sequence shown here is derived from an EMBL/GenBank/DDBJ whole genome shotgun (WGS) entry which is preliminary data.</text>
</comment>
<evidence type="ECO:0000313" key="2">
    <source>
        <dbReference type="EMBL" id="GFH72728.1"/>
    </source>
</evidence>
<sequence>MGIGMPRRMALVQLPLPDEALLSWVDHNTAALGLTRSRTAAALGLMAAGPSTGSQLQNLTHWISDATAARIQAATGIQPAASLRLTLRRYQPAALGADVPSPDELRPVSPQGMLSRQFVYRQFIAYCPTCVREHGRWSIDWHLPWTFTCPRHHCYLTGVCPACQNAVAPRRGPLTSGCTALIQAGSRPSRSHPGHTEGYSRRCGADLGTARAIAVEDTRVSAAQQYVNGLLDAPAHCGAAARQALTDLRTMVAVALRFGRLEHLEDADPAVRRRFGKFATRRDGLPYAYVYGVWGTKDPFDPLLMAAGVRIAHHMVTSADPSAVLAPVLPSDGPQRRERSFAFDRTDWVRASPRYAQLARRAIGIGAYEAIARKVHRPAQ</sequence>
<accession>A0ABQ1CQZ0</accession>
<gene>
    <name evidence="2" type="ORF">Sdia_34960</name>
</gene>
<dbReference type="EMBL" id="BLLN01000003">
    <property type="protein sequence ID" value="GFH72728.1"/>
    <property type="molecule type" value="Genomic_DNA"/>
</dbReference>
<protein>
    <recommendedName>
        <fullName evidence="1">TniQ domain-containing protein</fullName>
    </recommendedName>
</protein>
<evidence type="ECO:0000259" key="1">
    <source>
        <dbReference type="Pfam" id="PF06527"/>
    </source>
</evidence>
<dbReference type="Proteomes" id="UP000472710">
    <property type="component" value="Unassembled WGS sequence"/>
</dbReference>
<evidence type="ECO:0000313" key="3">
    <source>
        <dbReference type="Proteomes" id="UP000472710"/>
    </source>
</evidence>
<dbReference type="InterPro" id="IPR009492">
    <property type="entry name" value="TniQ"/>
</dbReference>
<proteinExistence type="predicted"/>
<name>A0ABQ1CQZ0_STRDI</name>